<dbReference type="SUPFAM" id="SSF55874">
    <property type="entry name" value="ATPase domain of HSP90 chaperone/DNA topoisomerase II/histidine kinase"/>
    <property type="match status" value="1"/>
</dbReference>
<keyword evidence="12" id="KW-0472">Membrane</keyword>
<keyword evidence="4" id="KW-0808">Transferase</keyword>
<evidence type="ECO:0000313" key="16">
    <source>
        <dbReference type="Proteomes" id="UP000008963"/>
    </source>
</evidence>
<evidence type="ECO:0000256" key="7">
    <source>
        <dbReference type="ARBA" id="ARBA00022840"/>
    </source>
</evidence>
<organism evidence="15 16">
    <name type="scientific">Halobacteriovorax marinus (strain ATCC BAA-682 / DSM 15412 / SJ)</name>
    <name type="common">Bacteriovorax marinus</name>
    <dbReference type="NCBI Taxonomy" id="862908"/>
    <lineage>
        <taxon>Bacteria</taxon>
        <taxon>Pseudomonadati</taxon>
        <taxon>Bdellovibrionota</taxon>
        <taxon>Bacteriovoracia</taxon>
        <taxon>Bacteriovoracales</taxon>
        <taxon>Halobacteriovoraceae</taxon>
        <taxon>Halobacteriovorax</taxon>
    </lineage>
</organism>
<dbReference type="PATRIC" id="fig|862908.3.peg.2741"/>
<gene>
    <name evidence="15" type="ordered locus">BMS_2866</name>
</gene>
<keyword evidence="8" id="KW-0902">Two-component regulatory system</keyword>
<accession>E1WY84</accession>
<dbReference type="InterPro" id="IPR004358">
    <property type="entry name" value="Sig_transdc_His_kin-like_C"/>
</dbReference>
<evidence type="ECO:0000256" key="1">
    <source>
        <dbReference type="ARBA" id="ARBA00000085"/>
    </source>
</evidence>
<protein>
    <recommendedName>
        <fullName evidence="10">Sensory/regulatory protein RpfC</fullName>
        <ecNumber evidence="2">2.7.13.3</ecNumber>
    </recommendedName>
</protein>
<dbReference type="PROSITE" id="PS50109">
    <property type="entry name" value="HIS_KIN"/>
    <property type="match status" value="1"/>
</dbReference>
<keyword evidence="12" id="KW-0812">Transmembrane</keyword>
<evidence type="ECO:0000256" key="11">
    <source>
        <dbReference type="PROSITE-ProRule" id="PRU00169"/>
    </source>
</evidence>
<sequence length="593" mass="66897">MKNYQQRLMIVPLLICIFLSSVAIFQYIKIDNIRQEWSQYLNTVDSKGLLYGELKDTLGFGGAHHAFKNYILRGDERYSKVASDSLEKALNILKELEKNPTITPEEFIHIQNIYSTVQKYKDNISVARKLRDQGYSIRRIDENVKVDDDPAIEAFEWLKNNQATLKVEATNRINGAENDAKVALLTGLLFSTIFIFALTYYTSVKLVEAKIKAESVANLKSNFLANMSHEIRTPLNGIIGFTGILSDLKLSTEAKEQVRYIKECGESLAAIINDILDFSKISAGKLSIVKSNFNIRNCVLSTIHIFDHITTSRGIDLKIDIESDIPDILSGDSLRLKQVLTNLIGNAVKFTEKGSIEVKVKVVQKSDSYFKLQFKVKDTGIGIRQEAQARLFYSFEQADVSTSRKYGGTGLGLSISKKLVEAMGGEISVSSEEGVGSEFSFTVMTYTSEEEVPTESKKVEKNSKGSYGDFKILVAEDNKVNQLLVKKLLQKLGYTNFKIVDNGKLAIEALNEEDFHLILMDIQMPVMDGYEAARTIIKYWKDEKRPFIYALSANVMEEDKQKAREIGFDGYIQKPIDVDEFSQVLERHQDVKA</sequence>
<feature type="domain" description="Response regulatory" evidence="14">
    <location>
        <begin position="471"/>
        <end position="589"/>
    </location>
</feature>
<keyword evidence="6 15" id="KW-0418">Kinase</keyword>
<dbReference type="Proteomes" id="UP000008963">
    <property type="component" value="Chromosome"/>
</dbReference>
<dbReference type="InterPro" id="IPR003661">
    <property type="entry name" value="HisK_dim/P_dom"/>
</dbReference>
<dbReference type="STRING" id="862908.BMS_2866"/>
<reference evidence="16" key="1">
    <citation type="journal article" date="2013" name="ISME J.">
        <title>A small predatory core genome in the divergent marine Bacteriovorax marinus SJ and the terrestrial Bdellovibrio bacteriovorus.</title>
        <authorList>
            <person name="Crossman L.C."/>
            <person name="Chen H."/>
            <person name="Cerdeno-Tarraga A.M."/>
            <person name="Brooks K."/>
            <person name="Quail M.A."/>
            <person name="Pineiro S.A."/>
            <person name="Hobley L."/>
            <person name="Sockett R.E."/>
            <person name="Bentley S.D."/>
            <person name="Parkhill J."/>
            <person name="Williams H.N."/>
            <person name="Stine O.C."/>
        </authorList>
    </citation>
    <scope>NUCLEOTIDE SEQUENCE [LARGE SCALE GENOMIC DNA]</scope>
    <source>
        <strain evidence="16">ATCC BAA-682 / DSM 15412 / SJ</strain>
    </source>
</reference>
<dbReference type="InterPro" id="IPR036890">
    <property type="entry name" value="HATPase_C_sf"/>
</dbReference>
<dbReference type="KEGG" id="bmx:BMS_2866"/>
<evidence type="ECO:0000313" key="15">
    <source>
        <dbReference type="EMBL" id="CBW27639.1"/>
    </source>
</evidence>
<dbReference type="GO" id="GO:0005524">
    <property type="term" value="F:ATP binding"/>
    <property type="evidence" value="ECO:0007669"/>
    <property type="project" value="UniProtKB-KW"/>
</dbReference>
<evidence type="ECO:0000256" key="2">
    <source>
        <dbReference type="ARBA" id="ARBA00012438"/>
    </source>
</evidence>
<keyword evidence="16" id="KW-1185">Reference proteome</keyword>
<evidence type="ECO:0000256" key="10">
    <source>
        <dbReference type="ARBA" id="ARBA00068150"/>
    </source>
</evidence>
<dbReference type="Gene3D" id="3.30.565.10">
    <property type="entry name" value="Histidine kinase-like ATPase, C-terminal domain"/>
    <property type="match status" value="1"/>
</dbReference>
<keyword evidence="7" id="KW-0067">ATP-binding</keyword>
<dbReference type="CDD" id="cd16922">
    <property type="entry name" value="HATPase_EvgS-ArcB-TorS-like"/>
    <property type="match status" value="1"/>
</dbReference>
<feature type="domain" description="Histidine kinase" evidence="13">
    <location>
        <begin position="226"/>
        <end position="447"/>
    </location>
</feature>
<dbReference type="eggNOG" id="COG0784">
    <property type="taxonomic scope" value="Bacteria"/>
</dbReference>
<dbReference type="InterPro" id="IPR001789">
    <property type="entry name" value="Sig_transdc_resp-reg_receiver"/>
</dbReference>
<evidence type="ECO:0000256" key="4">
    <source>
        <dbReference type="ARBA" id="ARBA00022679"/>
    </source>
</evidence>
<dbReference type="SUPFAM" id="SSF47384">
    <property type="entry name" value="Homodimeric domain of signal transducing histidine kinase"/>
    <property type="match status" value="1"/>
</dbReference>
<keyword evidence="5" id="KW-0547">Nucleotide-binding</keyword>
<dbReference type="InterPro" id="IPR005467">
    <property type="entry name" value="His_kinase_dom"/>
</dbReference>
<dbReference type="OrthoDB" id="5287350at2"/>
<name>E1WY84_HALMS</name>
<dbReference type="eggNOG" id="COG2205">
    <property type="taxonomic scope" value="Bacteria"/>
</dbReference>
<feature type="modified residue" description="4-aspartylphosphate" evidence="11">
    <location>
        <position position="521"/>
    </location>
</feature>
<keyword evidence="3 11" id="KW-0597">Phosphoprotein</keyword>
<evidence type="ECO:0000259" key="14">
    <source>
        <dbReference type="PROSITE" id="PS50110"/>
    </source>
</evidence>
<dbReference type="SMART" id="SM00387">
    <property type="entry name" value="HATPase_c"/>
    <property type="match status" value="1"/>
</dbReference>
<evidence type="ECO:0000256" key="8">
    <source>
        <dbReference type="ARBA" id="ARBA00023012"/>
    </source>
</evidence>
<dbReference type="PANTHER" id="PTHR45339:SF1">
    <property type="entry name" value="HYBRID SIGNAL TRANSDUCTION HISTIDINE KINASE J"/>
    <property type="match status" value="1"/>
</dbReference>
<dbReference type="EC" id="2.7.13.3" evidence="2"/>
<dbReference type="SMART" id="SM00388">
    <property type="entry name" value="HisKA"/>
    <property type="match status" value="1"/>
</dbReference>
<keyword evidence="12" id="KW-1133">Transmembrane helix</keyword>
<evidence type="ECO:0000256" key="5">
    <source>
        <dbReference type="ARBA" id="ARBA00022741"/>
    </source>
</evidence>
<evidence type="ECO:0000256" key="6">
    <source>
        <dbReference type="ARBA" id="ARBA00022777"/>
    </source>
</evidence>
<dbReference type="SUPFAM" id="SSF52172">
    <property type="entry name" value="CheY-like"/>
    <property type="match status" value="1"/>
</dbReference>
<feature type="transmembrane region" description="Helical" evidence="12">
    <location>
        <begin position="6"/>
        <end position="28"/>
    </location>
</feature>
<dbReference type="Pfam" id="PF00512">
    <property type="entry name" value="HisKA"/>
    <property type="match status" value="1"/>
</dbReference>
<dbReference type="Pfam" id="PF00072">
    <property type="entry name" value="Response_reg"/>
    <property type="match status" value="1"/>
</dbReference>
<dbReference type="Gene3D" id="1.10.287.130">
    <property type="match status" value="1"/>
</dbReference>
<dbReference type="PRINTS" id="PR00344">
    <property type="entry name" value="BCTRLSENSOR"/>
</dbReference>
<dbReference type="Pfam" id="PF02518">
    <property type="entry name" value="HATPase_c"/>
    <property type="match status" value="1"/>
</dbReference>
<dbReference type="AlphaFoldDB" id="E1WY84"/>
<dbReference type="FunFam" id="1.10.287.130:FF:000002">
    <property type="entry name" value="Two-component osmosensing histidine kinase"/>
    <property type="match status" value="1"/>
</dbReference>
<feature type="transmembrane region" description="Helical" evidence="12">
    <location>
        <begin position="182"/>
        <end position="201"/>
    </location>
</feature>
<dbReference type="GO" id="GO:0000155">
    <property type="term" value="F:phosphorelay sensor kinase activity"/>
    <property type="evidence" value="ECO:0007669"/>
    <property type="project" value="InterPro"/>
</dbReference>
<evidence type="ECO:0000256" key="12">
    <source>
        <dbReference type="SAM" id="Phobius"/>
    </source>
</evidence>
<proteinExistence type="predicted"/>
<dbReference type="FunFam" id="3.30.565.10:FF:000010">
    <property type="entry name" value="Sensor histidine kinase RcsC"/>
    <property type="match status" value="1"/>
</dbReference>
<dbReference type="HOGENOM" id="CLU_000445_114_15_7"/>
<comment type="subunit">
    <text evidence="9">At low DSF concentrations, interacts with RpfF.</text>
</comment>
<dbReference type="RefSeq" id="WP_014245413.1">
    <property type="nucleotide sequence ID" value="NC_016620.1"/>
</dbReference>
<dbReference type="InterPro" id="IPR011006">
    <property type="entry name" value="CheY-like_superfamily"/>
</dbReference>
<dbReference type="InterPro" id="IPR003594">
    <property type="entry name" value="HATPase_dom"/>
</dbReference>
<dbReference type="PANTHER" id="PTHR45339">
    <property type="entry name" value="HYBRID SIGNAL TRANSDUCTION HISTIDINE KINASE J"/>
    <property type="match status" value="1"/>
</dbReference>
<dbReference type="Gene3D" id="3.40.50.2300">
    <property type="match status" value="1"/>
</dbReference>
<dbReference type="EMBL" id="FQ312005">
    <property type="protein sequence ID" value="CBW27639.1"/>
    <property type="molecule type" value="Genomic_DNA"/>
</dbReference>
<dbReference type="SMART" id="SM00448">
    <property type="entry name" value="REC"/>
    <property type="match status" value="1"/>
</dbReference>
<evidence type="ECO:0000259" key="13">
    <source>
        <dbReference type="PROSITE" id="PS50109"/>
    </source>
</evidence>
<comment type="catalytic activity">
    <reaction evidence="1">
        <text>ATP + protein L-histidine = ADP + protein N-phospho-L-histidine.</text>
        <dbReference type="EC" id="2.7.13.3"/>
    </reaction>
</comment>
<dbReference type="CDD" id="cd00082">
    <property type="entry name" value="HisKA"/>
    <property type="match status" value="1"/>
</dbReference>
<dbReference type="CDD" id="cd17546">
    <property type="entry name" value="REC_hyHK_CKI1_RcsC-like"/>
    <property type="match status" value="1"/>
</dbReference>
<evidence type="ECO:0000256" key="9">
    <source>
        <dbReference type="ARBA" id="ARBA00064003"/>
    </source>
</evidence>
<dbReference type="InterPro" id="IPR036097">
    <property type="entry name" value="HisK_dim/P_sf"/>
</dbReference>
<evidence type="ECO:0000256" key="3">
    <source>
        <dbReference type="ARBA" id="ARBA00022553"/>
    </source>
</evidence>
<dbReference type="PROSITE" id="PS50110">
    <property type="entry name" value="RESPONSE_REGULATORY"/>
    <property type="match status" value="1"/>
</dbReference>